<dbReference type="OrthoDB" id="5570877at2"/>
<sequence>MEIKEGTEQDIPAILEVLRASLGETSSQKTEEVWRFKHVNNPFGKSLVLLAVEDGKVIGVRAFMRWKWQRGEETFSAFRAVDTATHPDHQGKGVFKKLTLKALEIGKERGDHFVFNTPNTQSKPGYLKMGWKEVDKLKTSLRPVNPFFWKSTNGISAYPKTWNDNNGFDFLNDHKEKLVNKGELFTPKDTAYLKWRYAKNPLQDYHVLATSNLFLAAYVKKQGKFKELRVSEVIKSPKISNAVLKKEIKSWARKYGVHFISFSPISDVKFLTAVSGKFGPVLTFRNIEVSEATENEFLNIDSWAYSLGDLELF</sequence>
<keyword evidence="3" id="KW-1185">Reference proteome</keyword>
<accession>A0A1H5LMI6</accession>
<dbReference type="STRING" id="390640.SAMN04488034_102326"/>
<dbReference type="Gene3D" id="3.40.630.30">
    <property type="match status" value="1"/>
</dbReference>
<dbReference type="GO" id="GO:0016747">
    <property type="term" value="F:acyltransferase activity, transferring groups other than amino-acyl groups"/>
    <property type="evidence" value="ECO:0007669"/>
    <property type="project" value="InterPro"/>
</dbReference>
<evidence type="ECO:0000259" key="1">
    <source>
        <dbReference type="PROSITE" id="PS51186"/>
    </source>
</evidence>
<dbReference type="InterPro" id="IPR016181">
    <property type="entry name" value="Acyl_CoA_acyltransferase"/>
</dbReference>
<dbReference type="RefSeq" id="WP_093112653.1">
    <property type="nucleotide sequence ID" value="NZ_FNGG01000002.1"/>
</dbReference>
<evidence type="ECO:0000313" key="3">
    <source>
        <dbReference type="Proteomes" id="UP000199448"/>
    </source>
</evidence>
<organism evidence="2 3">
    <name type="scientific">Salinimicrobium catena</name>
    <dbReference type="NCBI Taxonomy" id="390640"/>
    <lineage>
        <taxon>Bacteria</taxon>
        <taxon>Pseudomonadati</taxon>
        <taxon>Bacteroidota</taxon>
        <taxon>Flavobacteriia</taxon>
        <taxon>Flavobacteriales</taxon>
        <taxon>Flavobacteriaceae</taxon>
        <taxon>Salinimicrobium</taxon>
    </lineage>
</organism>
<dbReference type="EMBL" id="FNUG01000002">
    <property type="protein sequence ID" value="SEE77641.1"/>
    <property type="molecule type" value="Genomic_DNA"/>
</dbReference>
<dbReference type="PROSITE" id="PS51186">
    <property type="entry name" value="GNAT"/>
    <property type="match status" value="1"/>
</dbReference>
<dbReference type="Pfam" id="PF13527">
    <property type="entry name" value="Acetyltransf_9"/>
    <property type="match status" value="1"/>
</dbReference>
<dbReference type="CDD" id="cd04301">
    <property type="entry name" value="NAT_SF"/>
    <property type="match status" value="1"/>
</dbReference>
<dbReference type="AlphaFoldDB" id="A0A1H5LMI6"/>
<dbReference type="SUPFAM" id="SSF55729">
    <property type="entry name" value="Acyl-CoA N-acyltransferases (Nat)"/>
    <property type="match status" value="1"/>
</dbReference>
<feature type="domain" description="N-acetyltransferase" evidence="1">
    <location>
        <begin position="1"/>
        <end position="154"/>
    </location>
</feature>
<proteinExistence type="predicted"/>
<evidence type="ECO:0000313" key="2">
    <source>
        <dbReference type="EMBL" id="SEE77641.1"/>
    </source>
</evidence>
<gene>
    <name evidence="2" type="ORF">SAMN04488034_102326</name>
</gene>
<dbReference type="InterPro" id="IPR000182">
    <property type="entry name" value="GNAT_dom"/>
</dbReference>
<reference evidence="2 3" key="1">
    <citation type="submission" date="2016-10" db="EMBL/GenBank/DDBJ databases">
        <authorList>
            <person name="de Groot N.N."/>
        </authorList>
    </citation>
    <scope>NUCLEOTIDE SEQUENCE [LARGE SCALE GENOMIC DNA]</scope>
    <source>
        <strain evidence="2 3">DSM 23553</strain>
    </source>
</reference>
<dbReference type="Proteomes" id="UP000199448">
    <property type="component" value="Unassembled WGS sequence"/>
</dbReference>
<name>A0A1H5LMI6_9FLAO</name>
<protein>
    <submittedName>
        <fullName evidence="2">Acetyltransferase (GNAT) domain-containing protein</fullName>
    </submittedName>
</protein>
<keyword evidence="2" id="KW-0808">Transferase</keyword>